<keyword evidence="7" id="KW-1133">Transmembrane helix</keyword>
<reference evidence="8 9" key="1">
    <citation type="submission" date="2016-10" db="EMBL/GenBank/DDBJ databases">
        <authorList>
            <person name="de Groot N.N."/>
        </authorList>
    </citation>
    <scope>NUCLEOTIDE SEQUENCE [LARGE SCALE GENOMIC DNA]</scope>
    <source>
        <strain evidence="8 9">DSM 25383</strain>
    </source>
</reference>
<evidence type="ECO:0000256" key="2">
    <source>
        <dbReference type="ARBA" id="ARBA00009077"/>
    </source>
</evidence>
<dbReference type="InterPro" id="IPR000277">
    <property type="entry name" value="Cys/Met-Metab_PyrdxlP-dep_enz"/>
</dbReference>
<keyword evidence="7" id="KW-0472">Membrane</keyword>
<dbReference type="SUPFAM" id="SSF53383">
    <property type="entry name" value="PLP-dependent transferases"/>
    <property type="match status" value="1"/>
</dbReference>
<dbReference type="PANTHER" id="PTHR43797:SF2">
    <property type="entry name" value="HOMOCYSTEINE_CYSTEINE SYNTHASE"/>
    <property type="match status" value="1"/>
</dbReference>
<dbReference type="InterPro" id="IPR006235">
    <property type="entry name" value="OAc-hSer/O-AcSer_sulfhydrylase"/>
</dbReference>
<evidence type="ECO:0000256" key="7">
    <source>
        <dbReference type="SAM" id="Phobius"/>
    </source>
</evidence>
<evidence type="ECO:0000256" key="5">
    <source>
        <dbReference type="PIRSR" id="PIRSR001434-2"/>
    </source>
</evidence>
<dbReference type="GO" id="GO:0005737">
    <property type="term" value="C:cytoplasm"/>
    <property type="evidence" value="ECO:0007669"/>
    <property type="project" value="TreeGrafter"/>
</dbReference>
<proteinExistence type="inferred from homology"/>
<dbReference type="NCBIfam" id="TIGR01326">
    <property type="entry name" value="OAH_OAS_sulfhy"/>
    <property type="match status" value="1"/>
</dbReference>
<dbReference type="InterPro" id="IPR015422">
    <property type="entry name" value="PyrdxlP-dep_Trfase_small"/>
</dbReference>
<dbReference type="GO" id="GO:0003961">
    <property type="term" value="F:O-acetylhomoserine aminocarboxypropyltransferase activity"/>
    <property type="evidence" value="ECO:0007669"/>
    <property type="project" value="TreeGrafter"/>
</dbReference>
<feature type="modified residue" description="N6-(pyridoxal phosphate)lysine" evidence="5">
    <location>
        <position position="210"/>
    </location>
</feature>
<evidence type="ECO:0000313" key="9">
    <source>
        <dbReference type="Proteomes" id="UP000183253"/>
    </source>
</evidence>
<keyword evidence="3" id="KW-0808">Transferase</keyword>
<dbReference type="FunFam" id="3.40.640.10:FF:000035">
    <property type="entry name" value="O-succinylhomoserine sulfhydrylase"/>
    <property type="match status" value="1"/>
</dbReference>
<dbReference type="AlphaFoldDB" id="A0A1H3XIY9"/>
<comment type="similarity">
    <text evidence="2 6">Belongs to the trans-sulfuration enzymes family.</text>
</comment>
<evidence type="ECO:0000256" key="6">
    <source>
        <dbReference type="RuleBase" id="RU362118"/>
    </source>
</evidence>
<keyword evidence="9" id="KW-1185">Reference proteome</keyword>
<name>A0A1H3XIY9_9BACT</name>
<dbReference type="InterPro" id="IPR015421">
    <property type="entry name" value="PyrdxlP-dep_Trfase_major"/>
</dbReference>
<dbReference type="EMBL" id="FNRI01000001">
    <property type="protein sequence ID" value="SDZ99309.1"/>
    <property type="molecule type" value="Genomic_DNA"/>
</dbReference>
<gene>
    <name evidence="8" type="ORF">SAMN05444145_101233</name>
</gene>
<dbReference type="RefSeq" id="WP_010259393.1">
    <property type="nucleotide sequence ID" value="NZ_CAEG01000001.1"/>
</dbReference>
<dbReference type="InterPro" id="IPR015424">
    <property type="entry name" value="PyrdxlP-dep_Trfase"/>
</dbReference>
<dbReference type="Gene3D" id="3.40.640.10">
    <property type="entry name" value="Type I PLP-dependent aspartate aminotransferase-like (Major domain)"/>
    <property type="match status" value="1"/>
</dbReference>
<sequence length="428" mass="46515">METKNYRFETLQIHAGLQPDEATGARGVAIYPTAAYRFKSCDQAAKLFELSEAGNIYTRLQNPTTTAYEQRIAALYGAVGALAVSSGMSAILVTVLSLAAEGDNIVASPFLYGGTYNQFRITLRKLGIDCRIASGERPEDFEALIDDRTKALYAESMGNPTCAVPDLEGLGNLARRRDVPLVIDNTFGAAGYLCNPFEWGANIVVDSATKWINGHGTGLGGIIVDGGNYNWANGKFPQIDGPSEGYHGLNFHEAFGPAAFIVKCRVDGLRDMGCAPSPFDSYLMMIGLETLSLRVRHEVESARKLAEYCRCHPKVERVSFVGFDTHPSHENARKYYRFGSSAVFNVELKGTLESTVRFVESLRLAANMVMIGDSITVVTHPASTTHRQLSDADLAAAGVTPTLLRISLGLENADDIIEDFEQAFSQIG</sequence>
<evidence type="ECO:0000256" key="1">
    <source>
        <dbReference type="ARBA" id="ARBA00001933"/>
    </source>
</evidence>
<protein>
    <submittedName>
        <fullName evidence="8">O-acetylhomoserine sulfhydrylase</fullName>
    </submittedName>
</protein>
<dbReference type="OrthoDB" id="9803729at2"/>
<dbReference type="Proteomes" id="UP000183253">
    <property type="component" value="Unassembled WGS sequence"/>
</dbReference>
<evidence type="ECO:0000256" key="3">
    <source>
        <dbReference type="ARBA" id="ARBA00022679"/>
    </source>
</evidence>
<dbReference type="STRING" id="1033731.SAMN05444145_101233"/>
<comment type="cofactor">
    <cofactor evidence="1 6">
        <name>pyridoxal 5'-phosphate</name>
        <dbReference type="ChEBI" id="CHEBI:597326"/>
    </cofactor>
</comment>
<dbReference type="CDD" id="cd00614">
    <property type="entry name" value="CGS_like"/>
    <property type="match status" value="1"/>
</dbReference>
<organism evidence="8 9">
    <name type="scientific">Alistipes timonensis JC136</name>
    <dbReference type="NCBI Taxonomy" id="1033731"/>
    <lineage>
        <taxon>Bacteria</taxon>
        <taxon>Pseudomonadati</taxon>
        <taxon>Bacteroidota</taxon>
        <taxon>Bacteroidia</taxon>
        <taxon>Bacteroidales</taxon>
        <taxon>Rikenellaceae</taxon>
        <taxon>Alistipes</taxon>
    </lineage>
</organism>
<dbReference type="GO" id="GO:0019346">
    <property type="term" value="P:transsulfuration"/>
    <property type="evidence" value="ECO:0007669"/>
    <property type="project" value="InterPro"/>
</dbReference>
<evidence type="ECO:0000313" key="8">
    <source>
        <dbReference type="EMBL" id="SDZ99309.1"/>
    </source>
</evidence>
<accession>A0A1H3XIY9</accession>
<dbReference type="Gene3D" id="3.90.1150.10">
    <property type="entry name" value="Aspartate Aminotransferase, domain 1"/>
    <property type="match status" value="1"/>
</dbReference>
<keyword evidence="4 5" id="KW-0663">Pyridoxal phosphate</keyword>
<dbReference type="GO" id="GO:0071269">
    <property type="term" value="P:L-homocysteine biosynthetic process"/>
    <property type="evidence" value="ECO:0007669"/>
    <property type="project" value="TreeGrafter"/>
</dbReference>
<dbReference type="PANTHER" id="PTHR43797">
    <property type="entry name" value="HOMOCYSTEINE/CYSTEINE SYNTHASE"/>
    <property type="match status" value="1"/>
</dbReference>
<feature type="transmembrane region" description="Helical" evidence="7">
    <location>
        <begin position="73"/>
        <end position="100"/>
    </location>
</feature>
<evidence type="ECO:0000256" key="4">
    <source>
        <dbReference type="ARBA" id="ARBA00022898"/>
    </source>
</evidence>
<dbReference type="GO" id="GO:0004124">
    <property type="term" value="F:cysteine synthase activity"/>
    <property type="evidence" value="ECO:0007669"/>
    <property type="project" value="TreeGrafter"/>
</dbReference>
<dbReference type="GO" id="GO:0030170">
    <property type="term" value="F:pyridoxal phosphate binding"/>
    <property type="evidence" value="ECO:0007669"/>
    <property type="project" value="InterPro"/>
</dbReference>
<dbReference type="Pfam" id="PF01053">
    <property type="entry name" value="Cys_Met_Meta_PP"/>
    <property type="match status" value="1"/>
</dbReference>
<dbReference type="PIRSF" id="PIRSF001434">
    <property type="entry name" value="CGS"/>
    <property type="match status" value="1"/>
</dbReference>
<keyword evidence="7" id="KW-0812">Transmembrane</keyword>
<dbReference type="GO" id="GO:0006535">
    <property type="term" value="P:cysteine biosynthetic process from serine"/>
    <property type="evidence" value="ECO:0007669"/>
    <property type="project" value="TreeGrafter"/>
</dbReference>